<sequence length="96" mass="9901">MVTPEVRQPDDPASQDPSPEAGGDGPARVRNTVSGSVGVVVQAGVVHGDVSLHAAPLPPAPVQAPRSRHGSGDTTWRSGNSGDAREPTHYPYNGAW</sequence>
<dbReference type="Proteomes" id="UP001596220">
    <property type="component" value="Unassembled WGS sequence"/>
</dbReference>
<accession>A0ABW1PEL5</accession>
<reference evidence="3" key="1">
    <citation type="journal article" date="2019" name="Int. J. Syst. Evol. Microbiol.">
        <title>The Global Catalogue of Microorganisms (GCM) 10K type strain sequencing project: providing services to taxonomists for standard genome sequencing and annotation.</title>
        <authorList>
            <consortium name="The Broad Institute Genomics Platform"/>
            <consortium name="The Broad Institute Genome Sequencing Center for Infectious Disease"/>
            <person name="Wu L."/>
            <person name="Ma J."/>
        </authorList>
    </citation>
    <scope>NUCLEOTIDE SEQUENCE [LARGE SCALE GENOMIC DNA]</scope>
    <source>
        <strain evidence="3">CGMCC 4.7246</strain>
    </source>
</reference>
<evidence type="ECO:0000313" key="3">
    <source>
        <dbReference type="Proteomes" id="UP001596220"/>
    </source>
</evidence>
<protein>
    <submittedName>
        <fullName evidence="2">Uncharacterized protein</fullName>
    </submittedName>
</protein>
<keyword evidence="3" id="KW-1185">Reference proteome</keyword>
<comment type="caution">
    <text evidence="2">The sequence shown here is derived from an EMBL/GenBank/DDBJ whole genome shotgun (WGS) entry which is preliminary data.</text>
</comment>
<evidence type="ECO:0000256" key="1">
    <source>
        <dbReference type="SAM" id="MobiDB-lite"/>
    </source>
</evidence>
<gene>
    <name evidence="2" type="ORF">ACFP3R_32050</name>
</gene>
<proteinExistence type="predicted"/>
<dbReference type="EMBL" id="JBHSQO010000052">
    <property type="protein sequence ID" value="MFC6093923.1"/>
    <property type="molecule type" value="Genomic_DNA"/>
</dbReference>
<feature type="region of interest" description="Disordered" evidence="1">
    <location>
        <begin position="1"/>
        <end position="31"/>
    </location>
</feature>
<name>A0ABW1PEL5_9PSEU</name>
<feature type="compositionally biased region" description="Polar residues" evidence="1">
    <location>
        <begin position="72"/>
        <end position="81"/>
    </location>
</feature>
<feature type="region of interest" description="Disordered" evidence="1">
    <location>
        <begin position="52"/>
        <end position="96"/>
    </location>
</feature>
<organism evidence="2 3">
    <name type="scientific">Saccharothrix lopnurensis</name>
    <dbReference type="NCBI Taxonomy" id="1670621"/>
    <lineage>
        <taxon>Bacteria</taxon>
        <taxon>Bacillati</taxon>
        <taxon>Actinomycetota</taxon>
        <taxon>Actinomycetes</taxon>
        <taxon>Pseudonocardiales</taxon>
        <taxon>Pseudonocardiaceae</taxon>
        <taxon>Saccharothrix</taxon>
    </lineage>
</organism>
<evidence type="ECO:0000313" key="2">
    <source>
        <dbReference type="EMBL" id="MFC6093923.1"/>
    </source>
</evidence>
<dbReference type="RefSeq" id="WP_380641583.1">
    <property type="nucleotide sequence ID" value="NZ_JBHSQO010000052.1"/>
</dbReference>